<dbReference type="AlphaFoldDB" id="A0A431VG10"/>
<sequence>MTFDCALAGLVTAGLLAYLVYALIRPERF</sequence>
<dbReference type="InterPro" id="IPR011726">
    <property type="entry name" value="KdpF"/>
</dbReference>
<dbReference type="Proteomes" id="UP000277007">
    <property type="component" value="Unassembled WGS sequence"/>
</dbReference>
<dbReference type="NCBIfam" id="TIGR02115">
    <property type="entry name" value="potass_kdpF"/>
    <property type="match status" value="1"/>
</dbReference>
<dbReference type="RefSeq" id="WP_126616741.1">
    <property type="nucleotide sequence ID" value="NZ_JBHUCY010000038.1"/>
</dbReference>
<proteinExistence type="predicted"/>
<feature type="transmembrane region" description="Helical" evidence="1">
    <location>
        <begin position="6"/>
        <end position="24"/>
    </location>
</feature>
<dbReference type="EMBL" id="RXMA01000013">
    <property type="protein sequence ID" value="RTR18893.1"/>
    <property type="molecule type" value="Genomic_DNA"/>
</dbReference>
<keyword evidence="3" id="KW-1185">Reference proteome</keyword>
<name>A0A431VG10_9PROT</name>
<keyword evidence="1" id="KW-1133">Transmembrane helix</keyword>
<dbReference type="GO" id="GO:0005886">
    <property type="term" value="C:plasma membrane"/>
    <property type="evidence" value="ECO:0007669"/>
    <property type="project" value="InterPro"/>
</dbReference>
<dbReference type="NCBIfam" id="NF011342">
    <property type="entry name" value="PRK14759.1"/>
    <property type="match status" value="1"/>
</dbReference>
<reference evidence="2 3" key="1">
    <citation type="submission" date="2018-12" db="EMBL/GenBank/DDBJ databases">
        <authorList>
            <person name="Yang Y."/>
        </authorList>
    </citation>
    <scope>NUCLEOTIDE SEQUENCE [LARGE SCALE GENOMIC DNA]</scope>
    <source>
        <strain evidence="2 3">L-25-5w-1</strain>
    </source>
</reference>
<accession>A0A431VG10</accession>
<evidence type="ECO:0000313" key="2">
    <source>
        <dbReference type="EMBL" id="RTR18893.1"/>
    </source>
</evidence>
<protein>
    <submittedName>
        <fullName evidence="2">K(+)-transporting ATPase subunit F</fullName>
    </submittedName>
</protein>
<keyword evidence="1" id="KW-0812">Transmembrane</keyword>
<comment type="caution">
    <text evidence="2">The sequence shown here is derived from an EMBL/GenBank/DDBJ whole genome shotgun (WGS) entry which is preliminary data.</text>
</comment>
<dbReference type="GO" id="GO:0008556">
    <property type="term" value="F:P-type potassium transmembrane transporter activity"/>
    <property type="evidence" value="ECO:0007669"/>
    <property type="project" value="InterPro"/>
</dbReference>
<evidence type="ECO:0000256" key="1">
    <source>
        <dbReference type="SAM" id="Phobius"/>
    </source>
</evidence>
<dbReference type="Pfam" id="PF09604">
    <property type="entry name" value="Potass_KdpF"/>
    <property type="match status" value="1"/>
</dbReference>
<keyword evidence="1" id="KW-0472">Membrane</keyword>
<gene>
    <name evidence="2" type="ORF">EJ903_14745</name>
</gene>
<organism evidence="2 3">
    <name type="scientific">Azospirillum griseum</name>
    <dbReference type="NCBI Taxonomy" id="2496639"/>
    <lineage>
        <taxon>Bacteria</taxon>
        <taxon>Pseudomonadati</taxon>
        <taxon>Pseudomonadota</taxon>
        <taxon>Alphaproteobacteria</taxon>
        <taxon>Rhodospirillales</taxon>
        <taxon>Azospirillaceae</taxon>
        <taxon>Azospirillum</taxon>
    </lineage>
</organism>
<evidence type="ECO:0000313" key="3">
    <source>
        <dbReference type="Proteomes" id="UP000277007"/>
    </source>
</evidence>